<dbReference type="InterPro" id="IPR037099">
    <property type="entry name" value="Fum_R/Succ_DH_flav-like_C_sf"/>
</dbReference>
<dbReference type="Pfam" id="PF02910">
    <property type="entry name" value="Succ_DH_flav_C"/>
    <property type="match status" value="1"/>
</dbReference>
<keyword evidence="6 11" id="KW-0662">Pyridine nucleotide biosynthesis</keyword>
<dbReference type="Gene3D" id="1.20.58.100">
    <property type="entry name" value="Fumarate reductase/succinate dehydrogenase flavoprotein-like, C-terminal domain"/>
    <property type="match status" value="1"/>
</dbReference>
<dbReference type="InterPro" id="IPR015939">
    <property type="entry name" value="Fum_Rdtase/Succ_DH_flav-like_C"/>
</dbReference>
<dbReference type="GO" id="GO:0034628">
    <property type="term" value="P:'de novo' NAD+ biosynthetic process from L-aspartate"/>
    <property type="evidence" value="ECO:0007669"/>
    <property type="project" value="TreeGrafter"/>
</dbReference>
<evidence type="ECO:0000256" key="1">
    <source>
        <dbReference type="ARBA" id="ARBA00001974"/>
    </source>
</evidence>
<feature type="domain" description="FAD-dependent oxidoreductase 2 FAD-binding" evidence="13">
    <location>
        <begin position="12"/>
        <end position="376"/>
    </location>
</feature>
<comment type="caution">
    <text evidence="15">The sequence shown here is derived from an EMBL/GenBank/DDBJ whole genome shotgun (WGS) entry which is preliminary data.</text>
</comment>
<evidence type="ECO:0000256" key="11">
    <source>
        <dbReference type="RuleBase" id="RU362049"/>
    </source>
</evidence>
<dbReference type="PANTHER" id="PTHR42716">
    <property type="entry name" value="L-ASPARTATE OXIDASE"/>
    <property type="match status" value="1"/>
</dbReference>
<keyword evidence="12" id="KW-0472">Membrane</keyword>
<feature type="transmembrane region" description="Helical" evidence="12">
    <location>
        <begin position="12"/>
        <end position="29"/>
    </location>
</feature>
<evidence type="ECO:0000256" key="10">
    <source>
        <dbReference type="NCBIfam" id="TIGR00551"/>
    </source>
</evidence>
<evidence type="ECO:0000256" key="7">
    <source>
        <dbReference type="ARBA" id="ARBA00022827"/>
    </source>
</evidence>
<evidence type="ECO:0000259" key="13">
    <source>
        <dbReference type="Pfam" id="PF00890"/>
    </source>
</evidence>
<dbReference type="Gene3D" id="3.90.700.10">
    <property type="entry name" value="Succinate dehydrogenase/fumarate reductase flavoprotein, catalytic domain"/>
    <property type="match status" value="1"/>
</dbReference>
<comment type="function">
    <text evidence="11">Catalyzes the oxidation of L-aspartate to iminoaspartate.</text>
</comment>
<keyword evidence="5 11" id="KW-0285">Flavoprotein</keyword>
<dbReference type="EC" id="1.4.3.16" evidence="4 10"/>
<dbReference type="SUPFAM" id="SSF56425">
    <property type="entry name" value="Succinate dehydrogenase/fumarate reductase flavoprotein, catalytic domain"/>
    <property type="match status" value="1"/>
</dbReference>
<feature type="domain" description="Fumarate reductase/succinate dehydrogenase flavoprotein-like C-terminal" evidence="14">
    <location>
        <begin position="455"/>
        <end position="498"/>
    </location>
</feature>
<dbReference type="FunFam" id="3.90.700.10:FF:000002">
    <property type="entry name" value="L-aspartate oxidase"/>
    <property type="match status" value="1"/>
</dbReference>
<evidence type="ECO:0000256" key="4">
    <source>
        <dbReference type="ARBA" id="ARBA00012173"/>
    </source>
</evidence>
<evidence type="ECO:0000313" key="15">
    <source>
        <dbReference type="EMBL" id="TLX43181.1"/>
    </source>
</evidence>
<dbReference type="NCBIfam" id="TIGR00551">
    <property type="entry name" value="nadB"/>
    <property type="match status" value="1"/>
</dbReference>
<evidence type="ECO:0000259" key="14">
    <source>
        <dbReference type="Pfam" id="PF02910"/>
    </source>
</evidence>
<accession>A0A6C1KH87</accession>
<keyword evidence="12" id="KW-1133">Transmembrane helix</keyword>
<comment type="cofactor">
    <cofactor evidence="1 11">
        <name>FAD</name>
        <dbReference type="ChEBI" id="CHEBI:57692"/>
    </cofactor>
</comment>
<dbReference type="SUPFAM" id="SSF46977">
    <property type="entry name" value="Succinate dehydrogenase/fumarate reductase flavoprotein C-terminal domain"/>
    <property type="match status" value="1"/>
</dbReference>
<sequence>MTGFERLEGRPVIVGGGIAGLAAALFLAPEPVVLVTRAPLGADGSSPLAQGGMAASVGTDDDADLHLADTLMAGDGLCDSEVARRILADGPAAVAELERLGVAFDRAADGSLALGLEAAHSRRRIVHADGDATGRALVQALTRAARACPSITVVEAEARRILMEDGAVAGLLVSGRDGGAVLRTRRLILATGGVGALFEHTTNPASSFGMGLALAAEAGAELADLEFVQFHPTALATSARPLSLISEAVRGEGALIVDRAGRRVLEAVPGAELAPRDVVARAVWRELVAGREVFLDARASLGARFATRFPSVAAGCRAAGIDPATDLVPIRPAAHYHMGGIAVDADGRSSVPGLWAAGEVAATGLHGANRLASNSLLEAVVCGRAAALSVAGTPARAPARRMAAHLPAAPDATSVRPIVSRHLGVTRDAAGLATAIARLLPLAEGTGPACAPARVGLMMAVSALAREESRGAHARTDFPAPAAVARRSRTTLERSLAEARRHAAPAFALASSS</sequence>
<dbReference type="InterPro" id="IPR005288">
    <property type="entry name" value="NadB"/>
</dbReference>
<dbReference type="GO" id="GO:0005737">
    <property type="term" value="C:cytoplasm"/>
    <property type="evidence" value="ECO:0007669"/>
    <property type="project" value="UniProtKB-SubCell"/>
</dbReference>
<proteinExistence type="inferred from homology"/>
<dbReference type="PRINTS" id="PR00368">
    <property type="entry name" value="FADPNR"/>
</dbReference>
<comment type="pathway">
    <text evidence="2 11">Cofactor biosynthesis; NAD(+) biosynthesis; iminoaspartate from L-aspartate (oxidase route): step 1/1.</text>
</comment>
<keyword evidence="7 11" id="KW-0274">FAD</keyword>
<dbReference type="InterPro" id="IPR036188">
    <property type="entry name" value="FAD/NAD-bd_sf"/>
</dbReference>
<dbReference type="InterPro" id="IPR003953">
    <property type="entry name" value="FAD-dep_OxRdtase_2_FAD-bd"/>
</dbReference>
<keyword evidence="8 11" id="KW-0560">Oxidoreductase</keyword>
<dbReference type="Proteomes" id="UP000305131">
    <property type="component" value="Unassembled WGS sequence"/>
</dbReference>
<dbReference type="AlphaFoldDB" id="A0A6C1KH87"/>
<dbReference type="UniPathway" id="UPA00253">
    <property type="reaction ID" value="UER00326"/>
</dbReference>
<dbReference type="SUPFAM" id="SSF51905">
    <property type="entry name" value="FAD/NAD(P)-binding domain"/>
    <property type="match status" value="1"/>
</dbReference>
<evidence type="ECO:0000313" key="16">
    <source>
        <dbReference type="Proteomes" id="UP000305131"/>
    </source>
</evidence>
<organism evidence="15 16">
    <name type="scientific">Xanthobacter autotrophicus</name>
    <dbReference type="NCBI Taxonomy" id="280"/>
    <lineage>
        <taxon>Bacteria</taxon>
        <taxon>Pseudomonadati</taxon>
        <taxon>Pseudomonadota</taxon>
        <taxon>Alphaproteobacteria</taxon>
        <taxon>Hyphomicrobiales</taxon>
        <taxon>Xanthobacteraceae</taxon>
        <taxon>Xanthobacter</taxon>
    </lineage>
</organism>
<reference evidence="15 16" key="1">
    <citation type="submission" date="2019-05" db="EMBL/GenBank/DDBJ databases">
        <authorList>
            <person name="Zhou X."/>
        </authorList>
    </citation>
    <scope>NUCLEOTIDE SEQUENCE [LARGE SCALE GENOMIC DNA]</scope>
    <source>
        <strain evidence="15 16">DSM 432</strain>
    </source>
</reference>
<dbReference type="GO" id="GO:0008734">
    <property type="term" value="F:L-aspartate oxidase activity"/>
    <property type="evidence" value="ECO:0007669"/>
    <property type="project" value="UniProtKB-UniRule"/>
</dbReference>
<gene>
    <name evidence="15" type="ORF">FBQ73_11120</name>
</gene>
<dbReference type="NCBIfam" id="NF005701">
    <property type="entry name" value="PRK07512.1"/>
    <property type="match status" value="1"/>
</dbReference>
<dbReference type="GeneID" id="95774005"/>
<protein>
    <recommendedName>
        <fullName evidence="4 10">L-aspartate oxidase</fullName>
        <ecNumber evidence="4 10">1.4.3.16</ecNumber>
    </recommendedName>
</protein>
<dbReference type="EMBL" id="VAUP01000022">
    <property type="protein sequence ID" value="TLX43181.1"/>
    <property type="molecule type" value="Genomic_DNA"/>
</dbReference>
<dbReference type="PANTHER" id="PTHR42716:SF2">
    <property type="entry name" value="L-ASPARTATE OXIDASE, CHLOROPLASTIC"/>
    <property type="match status" value="1"/>
</dbReference>
<dbReference type="RefSeq" id="WP_138399535.1">
    <property type="nucleotide sequence ID" value="NZ_JBAFVI010000002.1"/>
</dbReference>
<comment type="catalytic activity">
    <reaction evidence="9">
        <text>L-aspartate + O2 = iminosuccinate + H2O2</text>
        <dbReference type="Rhea" id="RHEA:25876"/>
        <dbReference type="ChEBI" id="CHEBI:15379"/>
        <dbReference type="ChEBI" id="CHEBI:16240"/>
        <dbReference type="ChEBI" id="CHEBI:29991"/>
        <dbReference type="ChEBI" id="CHEBI:77875"/>
        <dbReference type="EC" id="1.4.3.16"/>
    </reaction>
    <physiologicalReaction direction="left-to-right" evidence="9">
        <dbReference type="Rhea" id="RHEA:25877"/>
    </physiologicalReaction>
</comment>
<evidence type="ECO:0000256" key="2">
    <source>
        <dbReference type="ARBA" id="ARBA00004950"/>
    </source>
</evidence>
<dbReference type="InterPro" id="IPR027477">
    <property type="entry name" value="Succ_DH/fumarate_Rdtase_cat_sf"/>
</dbReference>
<evidence type="ECO:0000256" key="3">
    <source>
        <dbReference type="ARBA" id="ARBA00008562"/>
    </source>
</evidence>
<comment type="subcellular location">
    <subcellularLocation>
        <location evidence="11">Cytoplasm</location>
    </subcellularLocation>
</comment>
<keyword evidence="12" id="KW-0812">Transmembrane</keyword>
<dbReference type="Gene3D" id="3.50.50.60">
    <property type="entry name" value="FAD/NAD(P)-binding domain"/>
    <property type="match status" value="1"/>
</dbReference>
<dbReference type="Pfam" id="PF00890">
    <property type="entry name" value="FAD_binding_2"/>
    <property type="match status" value="1"/>
</dbReference>
<comment type="similarity">
    <text evidence="3 11">Belongs to the FAD-dependent oxidoreductase 2 family. NadB subfamily.</text>
</comment>
<name>A0A6C1KH87_XANAU</name>
<evidence type="ECO:0000256" key="8">
    <source>
        <dbReference type="ARBA" id="ARBA00023002"/>
    </source>
</evidence>
<evidence type="ECO:0000256" key="12">
    <source>
        <dbReference type="SAM" id="Phobius"/>
    </source>
</evidence>
<dbReference type="OrthoDB" id="9806724at2"/>
<evidence type="ECO:0000256" key="5">
    <source>
        <dbReference type="ARBA" id="ARBA00022630"/>
    </source>
</evidence>
<evidence type="ECO:0000256" key="6">
    <source>
        <dbReference type="ARBA" id="ARBA00022642"/>
    </source>
</evidence>
<evidence type="ECO:0000256" key="9">
    <source>
        <dbReference type="ARBA" id="ARBA00048305"/>
    </source>
</evidence>